<reference evidence="2" key="1">
    <citation type="submission" date="2023-02" db="EMBL/GenBank/DDBJ databases">
        <title>Tahibacter soli sp. nov. isolated from soil.</title>
        <authorList>
            <person name="Baek J.H."/>
            <person name="Lee J.K."/>
            <person name="Choi D.G."/>
            <person name="Jeon C.O."/>
        </authorList>
    </citation>
    <scope>NUCLEOTIDE SEQUENCE</scope>
    <source>
        <strain evidence="2">BL</strain>
    </source>
</reference>
<dbReference type="CDD" id="cd07178">
    <property type="entry name" value="terB_like_YebE"/>
    <property type="match status" value="1"/>
</dbReference>
<dbReference type="AlphaFoldDB" id="A0A9X4BIX2"/>
<protein>
    <submittedName>
        <fullName evidence="2">Tellurite resistance TerB family protein</fullName>
    </submittedName>
</protein>
<feature type="region of interest" description="Disordered" evidence="1">
    <location>
        <begin position="54"/>
        <end position="88"/>
    </location>
</feature>
<dbReference type="InterPro" id="IPR029024">
    <property type="entry name" value="TerB-like"/>
</dbReference>
<organism evidence="2 3">
    <name type="scientific">Tahibacter soli</name>
    <dbReference type="NCBI Taxonomy" id="2983605"/>
    <lineage>
        <taxon>Bacteria</taxon>
        <taxon>Pseudomonadati</taxon>
        <taxon>Pseudomonadota</taxon>
        <taxon>Gammaproteobacteria</taxon>
        <taxon>Lysobacterales</taxon>
        <taxon>Rhodanobacteraceae</taxon>
        <taxon>Tahibacter</taxon>
    </lineage>
</organism>
<sequence length="205" mass="21050">MFDPERLLGQMLSGSLGNIFGGRGRSLLGGDLGGKTALGMGALGVAIAAYEHYTESQKQPASGGPPPPPPPSAGPPPPPPPTRAATPTTQAKDDALLLVRTMIAAAAADGRIDDDERQAILSRAAGIDADERRLLETELASPRTPAQIAAATRPGFAPQVYAAALLAVRVDTLEESDWLEQLGFALGLDGGTRAQIAQQLAGGAR</sequence>
<dbReference type="EMBL" id="JAOVZO020000020">
    <property type="protein sequence ID" value="MDC8015720.1"/>
    <property type="molecule type" value="Genomic_DNA"/>
</dbReference>
<dbReference type="RefSeq" id="WP_263541268.1">
    <property type="nucleotide sequence ID" value="NZ_JAOVZO020000020.1"/>
</dbReference>
<keyword evidence="3" id="KW-1185">Reference proteome</keyword>
<evidence type="ECO:0000313" key="2">
    <source>
        <dbReference type="EMBL" id="MDC8015720.1"/>
    </source>
</evidence>
<dbReference type="Pfam" id="PF04391">
    <property type="entry name" value="DUF533"/>
    <property type="match status" value="1"/>
</dbReference>
<dbReference type="InterPro" id="IPR007486">
    <property type="entry name" value="YebE"/>
</dbReference>
<dbReference type="Proteomes" id="UP001139971">
    <property type="component" value="Unassembled WGS sequence"/>
</dbReference>
<feature type="compositionally biased region" description="Pro residues" evidence="1">
    <location>
        <begin position="63"/>
        <end position="82"/>
    </location>
</feature>
<dbReference type="Gene3D" id="1.10.3680.10">
    <property type="entry name" value="TerB-like"/>
    <property type="match status" value="1"/>
</dbReference>
<name>A0A9X4BIX2_9GAMM</name>
<dbReference type="SUPFAM" id="SSF158682">
    <property type="entry name" value="TerB-like"/>
    <property type="match status" value="1"/>
</dbReference>
<gene>
    <name evidence="2" type="ORF">OD750_024600</name>
</gene>
<accession>A0A9X4BIX2</accession>
<comment type="caution">
    <text evidence="2">The sequence shown here is derived from an EMBL/GenBank/DDBJ whole genome shotgun (WGS) entry which is preliminary data.</text>
</comment>
<evidence type="ECO:0000313" key="3">
    <source>
        <dbReference type="Proteomes" id="UP001139971"/>
    </source>
</evidence>
<proteinExistence type="predicted"/>
<evidence type="ECO:0000256" key="1">
    <source>
        <dbReference type="SAM" id="MobiDB-lite"/>
    </source>
</evidence>